<organism evidence="4 5">
    <name type="scientific">Toxocara canis</name>
    <name type="common">Canine roundworm</name>
    <dbReference type="NCBI Taxonomy" id="6265"/>
    <lineage>
        <taxon>Eukaryota</taxon>
        <taxon>Metazoa</taxon>
        <taxon>Ecdysozoa</taxon>
        <taxon>Nematoda</taxon>
        <taxon>Chromadorea</taxon>
        <taxon>Rhabditida</taxon>
        <taxon>Spirurina</taxon>
        <taxon>Ascaridomorpha</taxon>
        <taxon>Ascaridoidea</taxon>
        <taxon>Toxocaridae</taxon>
        <taxon>Toxocara</taxon>
    </lineage>
</organism>
<evidence type="ECO:0000256" key="1">
    <source>
        <dbReference type="ARBA" id="ARBA00023002"/>
    </source>
</evidence>
<name>A0A183V5B2_TOXCA</name>
<sequence length="351" mass="39487">MLLNIVETCCLISFSPPQVCNISYVWRKLIFSCTGTIECVSGFGKALVIRCLRHGMTVFAGCRRAVSLDELRLECRGLAGTLYAFQMDVANDESVAAAKAFVEAKLTQSGCGLFALVNNAGIRGTHMYDDLLTMDDYKSVWETNTFGCIRVTRAFKPLLKRARYFVFLSLLTYFIAELIFSGRVVICGSSCTLFTIPSYGPYATSKAAVSAYADVIRQAVDYFKYCQQHELAPFGVKVILIVPGSFKSGMQDTNRLLRMLQEKWDSCEETVRKEYGEHFINRGGHYAPVMVVVLFGLVAWSLLYLAKTFVVQFQERGISKDVKWVEDTYFHAVAAKYPKPSYRIGWDTILL</sequence>
<dbReference type="WBParaSite" id="TCNE_0001593301-mRNA-1">
    <property type="protein sequence ID" value="TCNE_0001593301-mRNA-1"/>
    <property type="gene ID" value="TCNE_0001593301"/>
</dbReference>
<dbReference type="GO" id="GO:0016491">
    <property type="term" value="F:oxidoreductase activity"/>
    <property type="evidence" value="ECO:0007669"/>
    <property type="project" value="UniProtKB-KW"/>
</dbReference>
<protein>
    <submittedName>
        <fullName evidence="5">11-beta-hydroxysteroid dehydrogenase 1B-like</fullName>
    </submittedName>
</protein>
<keyword evidence="2" id="KW-0472">Membrane</keyword>
<reference evidence="5" key="1">
    <citation type="submission" date="2016-06" db="UniProtKB">
        <authorList>
            <consortium name="WormBaseParasite"/>
        </authorList>
    </citation>
    <scope>IDENTIFICATION</scope>
</reference>
<dbReference type="GO" id="GO:0008202">
    <property type="term" value="P:steroid metabolic process"/>
    <property type="evidence" value="ECO:0007669"/>
    <property type="project" value="TreeGrafter"/>
</dbReference>
<feature type="transmembrane region" description="Helical" evidence="2">
    <location>
        <begin position="164"/>
        <end position="186"/>
    </location>
</feature>
<dbReference type="InterPro" id="IPR020904">
    <property type="entry name" value="Sc_DH/Rdtase_CS"/>
</dbReference>
<reference evidence="3 4" key="2">
    <citation type="submission" date="2018-11" db="EMBL/GenBank/DDBJ databases">
        <authorList>
            <consortium name="Pathogen Informatics"/>
        </authorList>
    </citation>
    <scope>NUCLEOTIDE SEQUENCE [LARGE SCALE GENOMIC DNA]</scope>
</reference>
<dbReference type="EMBL" id="UYWY01023204">
    <property type="protein sequence ID" value="VDM47253.1"/>
    <property type="molecule type" value="Genomic_DNA"/>
</dbReference>
<dbReference type="AlphaFoldDB" id="A0A183V5B2"/>
<keyword evidence="1" id="KW-0560">Oxidoreductase</keyword>
<keyword evidence="2" id="KW-1133">Transmembrane helix</keyword>
<evidence type="ECO:0000313" key="3">
    <source>
        <dbReference type="EMBL" id="VDM47253.1"/>
    </source>
</evidence>
<dbReference type="PROSITE" id="PS00061">
    <property type="entry name" value="ADH_SHORT"/>
    <property type="match status" value="1"/>
</dbReference>
<dbReference type="Gene3D" id="3.40.50.720">
    <property type="entry name" value="NAD(P)-binding Rossmann-like Domain"/>
    <property type="match status" value="1"/>
</dbReference>
<evidence type="ECO:0000313" key="5">
    <source>
        <dbReference type="WBParaSite" id="TCNE_0001593301-mRNA-1"/>
    </source>
</evidence>
<evidence type="ECO:0000313" key="4">
    <source>
        <dbReference type="Proteomes" id="UP000050794"/>
    </source>
</evidence>
<keyword evidence="4" id="KW-1185">Reference proteome</keyword>
<dbReference type="Proteomes" id="UP000050794">
    <property type="component" value="Unassembled WGS sequence"/>
</dbReference>
<dbReference type="Pfam" id="PF00106">
    <property type="entry name" value="adh_short"/>
    <property type="match status" value="1"/>
</dbReference>
<accession>A0A183V5B2</accession>
<dbReference type="SUPFAM" id="SSF51735">
    <property type="entry name" value="NAD(P)-binding Rossmann-fold domains"/>
    <property type="match status" value="1"/>
</dbReference>
<feature type="transmembrane region" description="Helical" evidence="2">
    <location>
        <begin position="286"/>
        <end position="306"/>
    </location>
</feature>
<proteinExistence type="predicted"/>
<dbReference type="PANTHER" id="PTHR43313:SF7">
    <property type="entry name" value="17-BETA-HYDROXYSTEROID DEHYDROGENASE TYPE 6"/>
    <property type="match status" value="1"/>
</dbReference>
<keyword evidence="2" id="KW-0812">Transmembrane</keyword>
<evidence type="ECO:0000256" key="2">
    <source>
        <dbReference type="SAM" id="Phobius"/>
    </source>
</evidence>
<dbReference type="PANTHER" id="PTHR43313">
    <property type="entry name" value="SHORT-CHAIN DEHYDROGENASE/REDUCTASE FAMILY 9C"/>
    <property type="match status" value="1"/>
</dbReference>
<dbReference type="InterPro" id="IPR036291">
    <property type="entry name" value="NAD(P)-bd_dom_sf"/>
</dbReference>
<dbReference type="InterPro" id="IPR002347">
    <property type="entry name" value="SDR_fam"/>
</dbReference>
<gene>
    <name evidence="3" type="ORF">TCNE_LOCUS15932</name>
</gene>